<evidence type="ECO:0000256" key="1">
    <source>
        <dbReference type="SAM" id="MobiDB-lite"/>
    </source>
</evidence>
<protein>
    <submittedName>
        <fullName evidence="3">Transglutaminase family protein</fullName>
    </submittedName>
</protein>
<dbReference type="SMART" id="SM00460">
    <property type="entry name" value="TGc"/>
    <property type="match status" value="1"/>
</dbReference>
<dbReference type="OrthoDB" id="9804023at2"/>
<dbReference type="AlphaFoldDB" id="A0A4D7B738"/>
<gene>
    <name evidence="3" type="ORF">E8M01_05560</name>
</gene>
<organism evidence="3 4">
    <name type="scientific">Phreatobacter stygius</name>
    <dbReference type="NCBI Taxonomy" id="1940610"/>
    <lineage>
        <taxon>Bacteria</taxon>
        <taxon>Pseudomonadati</taxon>
        <taxon>Pseudomonadota</taxon>
        <taxon>Alphaproteobacteria</taxon>
        <taxon>Hyphomicrobiales</taxon>
        <taxon>Phreatobacteraceae</taxon>
        <taxon>Phreatobacter</taxon>
    </lineage>
</organism>
<reference evidence="3 4" key="1">
    <citation type="submission" date="2019-04" db="EMBL/GenBank/DDBJ databases">
        <title>Phreatobacter aquaticus sp. nov.</title>
        <authorList>
            <person name="Choi A."/>
        </authorList>
    </citation>
    <scope>NUCLEOTIDE SEQUENCE [LARGE SCALE GENOMIC DNA]</scope>
    <source>
        <strain evidence="3 4">KCTC 52518</strain>
    </source>
</reference>
<dbReference type="PANTHER" id="PTHR33490:SF1">
    <property type="entry name" value="SLL1233 PROTEIN"/>
    <property type="match status" value="1"/>
</dbReference>
<feature type="region of interest" description="Disordered" evidence="1">
    <location>
        <begin position="1076"/>
        <end position="1108"/>
    </location>
</feature>
<evidence type="ECO:0000313" key="4">
    <source>
        <dbReference type="Proteomes" id="UP000298781"/>
    </source>
</evidence>
<name>A0A4D7B738_9HYPH</name>
<dbReference type="InterPro" id="IPR002931">
    <property type="entry name" value="Transglutaminase-like"/>
</dbReference>
<dbReference type="InterPro" id="IPR013589">
    <property type="entry name" value="Bac_transglu_N"/>
</dbReference>
<feature type="domain" description="Transglutaminase-like" evidence="2">
    <location>
        <begin position="172"/>
        <end position="248"/>
    </location>
</feature>
<dbReference type="Pfam" id="PF01841">
    <property type="entry name" value="Transglut_core"/>
    <property type="match status" value="1"/>
</dbReference>
<sequence length="1108" mass="123119">MAILAQLHHVTRYLYDRPVGLGPQVIRLRPAPHSRTTIASYSLKVVPENHFVNWQQDPHGNWLARFVFPEKTTEFSVTVDLIADMAVVNPFDFFIESYAETCPFDYTPALAEELAPYLVIEPADAHFESYLAAIPRGPTKTIDFLVGLNQKLQNDIRYVIRMEPGVQTPDETLERSSGSCRDSAWLLVQIARRLGLAARFVSGYLIQLKPDLKALDGPEGTDKDFTDLHAWTEIYIPGAGWIGLDPTSGLLCGEGHIPLAATPHFRSAAPISGNVEPAEVSFAFDMRVDRVNERPRVTAPFSDEAWTRLDALGEKVDADLNAQDVRLTMGGEPTFVSVDDYEGAEWNTAAVGPTKRERADELIRRLRELFAPGGFLHYGQGKWYPGESLPRWTFALYWRGDGKPIWSDDSLIAKEAPQGAGPVSIDDAGALAGGIATRLGLDADAAVPAYEDPAHWVLKESDLPINVDALDSKLEDAEARARIARVFERGLTKPSGFVLPVQRWNAEPSKQSWMTEKWKLRREKLFLVPGDSPVGYRLPLGALPHVPPTSYPYVIDADPGSVPETLPDPQVVAAQVTQRVAAERERDADRAEQVEQIISGDNSVRTALAVEPRDGRLCVFMPPTERLEDYLELITATEATARSLGLPVHVEGYPPPADPRLNVVKVTPDPGVIEVNVHPAASWRDCVTITQGLYEEARLSRLGTEKFMLDGRHTGTGGGNHVVVGGARPSDSPFLRRPDLLKSLVLYWQRHPSLSYLFSGMFIGPTSQAPRVDEARHDGLYELEIAMSMVPKPGEGLAPRPWQVDRLFRNLLVDSTGNTHRTELCIDKLFSPDSPSGRLGLVEFRGFEMPPDPRMSLAQQLLIRAIIAWVWREPQDGSLARWGTALHDRFMLPHFVWEDFLGVLADLDRAGYAVDPAWFEAQYEFRFPLAGQVDHAGVRLELRQALEPWHVMGEEGAIGGTVRFVDSSVERLQVKVTGVQPERHIVTCNGRPVPLTSTGRSGEYVGGVRFKAWKPASGLHPTIPVHAPLTFDIVDAWSRRSRGGCVYHVAHPGGRNYETFPVNSYEAEARRRARFQDHGHTPGLVDPPKPERTDDFPVTLDLRRPPVH</sequence>
<dbReference type="Proteomes" id="UP000298781">
    <property type="component" value="Chromosome"/>
</dbReference>
<feature type="compositionally biased region" description="Basic and acidic residues" evidence="1">
    <location>
        <begin position="1088"/>
        <end position="1108"/>
    </location>
</feature>
<dbReference type="Pfam" id="PF08379">
    <property type="entry name" value="Bact_transglu_N"/>
    <property type="match status" value="1"/>
</dbReference>
<dbReference type="Gene3D" id="3.10.620.30">
    <property type="match status" value="1"/>
</dbReference>
<dbReference type="PANTHER" id="PTHR33490">
    <property type="entry name" value="BLR5614 PROTEIN-RELATED"/>
    <property type="match status" value="1"/>
</dbReference>
<dbReference type="RefSeq" id="WP_136959214.1">
    <property type="nucleotide sequence ID" value="NZ_CP039690.1"/>
</dbReference>
<dbReference type="KEGG" id="pstg:E8M01_05560"/>
<dbReference type="SUPFAM" id="SSF54001">
    <property type="entry name" value="Cysteine proteinases"/>
    <property type="match status" value="1"/>
</dbReference>
<evidence type="ECO:0000259" key="2">
    <source>
        <dbReference type="SMART" id="SM00460"/>
    </source>
</evidence>
<dbReference type="Pfam" id="PF09899">
    <property type="entry name" value="DUF2126"/>
    <property type="match status" value="1"/>
</dbReference>
<dbReference type="InterPro" id="IPR018667">
    <property type="entry name" value="DUF2126"/>
</dbReference>
<evidence type="ECO:0000313" key="3">
    <source>
        <dbReference type="EMBL" id="QCI63757.1"/>
    </source>
</evidence>
<accession>A0A4D7B738</accession>
<keyword evidence="4" id="KW-1185">Reference proteome</keyword>
<dbReference type="EMBL" id="CP039690">
    <property type="protein sequence ID" value="QCI63757.1"/>
    <property type="molecule type" value="Genomic_DNA"/>
</dbReference>
<proteinExistence type="predicted"/>
<dbReference type="InterPro" id="IPR038765">
    <property type="entry name" value="Papain-like_cys_pep_sf"/>
</dbReference>